<dbReference type="Pfam" id="PF01636">
    <property type="entry name" value="APH"/>
    <property type="match status" value="1"/>
</dbReference>
<protein>
    <submittedName>
        <fullName evidence="2">Acyl-CoA dehydrogenase</fullName>
    </submittedName>
</protein>
<dbReference type="InterPro" id="IPR011009">
    <property type="entry name" value="Kinase-like_dom_sf"/>
</dbReference>
<dbReference type="Gene3D" id="3.30.200.20">
    <property type="entry name" value="Phosphorylase Kinase, domain 1"/>
    <property type="match status" value="1"/>
</dbReference>
<comment type="caution">
    <text evidence="2">The sequence shown here is derived from an EMBL/GenBank/DDBJ whole genome shotgun (WGS) entry which is preliminary data.</text>
</comment>
<name>A0ABQ2QXM1_9ACTN</name>
<evidence type="ECO:0000313" key="3">
    <source>
        <dbReference type="Proteomes" id="UP000611554"/>
    </source>
</evidence>
<dbReference type="Gene3D" id="3.90.1200.10">
    <property type="match status" value="1"/>
</dbReference>
<dbReference type="Proteomes" id="UP000611554">
    <property type="component" value="Unassembled WGS sequence"/>
</dbReference>
<organism evidence="2 3">
    <name type="scientific">Streptosporangium pseudovulgare</name>
    <dbReference type="NCBI Taxonomy" id="35765"/>
    <lineage>
        <taxon>Bacteria</taxon>
        <taxon>Bacillati</taxon>
        <taxon>Actinomycetota</taxon>
        <taxon>Actinomycetes</taxon>
        <taxon>Streptosporangiales</taxon>
        <taxon>Streptosporangiaceae</taxon>
        <taxon>Streptosporangium</taxon>
    </lineage>
</organism>
<dbReference type="SUPFAM" id="SSF56112">
    <property type="entry name" value="Protein kinase-like (PK-like)"/>
    <property type="match status" value="1"/>
</dbReference>
<dbReference type="InterPro" id="IPR041726">
    <property type="entry name" value="ACAD10_11_N"/>
</dbReference>
<dbReference type="EMBL" id="BMQJ01000007">
    <property type="protein sequence ID" value="GGP99342.1"/>
    <property type="molecule type" value="Genomic_DNA"/>
</dbReference>
<reference evidence="3" key="1">
    <citation type="journal article" date="2019" name="Int. J. Syst. Evol. Microbiol.">
        <title>The Global Catalogue of Microorganisms (GCM) 10K type strain sequencing project: providing services to taxonomists for standard genome sequencing and annotation.</title>
        <authorList>
            <consortium name="The Broad Institute Genomics Platform"/>
            <consortium name="The Broad Institute Genome Sequencing Center for Infectious Disease"/>
            <person name="Wu L."/>
            <person name="Ma J."/>
        </authorList>
    </citation>
    <scope>NUCLEOTIDE SEQUENCE [LARGE SCALE GENOMIC DNA]</scope>
    <source>
        <strain evidence="3">JCM 3115</strain>
    </source>
</reference>
<proteinExistence type="predicted"/>
<dbReference type="InterPro" id="IPR002575">
    <property type="entry name" value="Aminoglycoside_PTrfase"/>
</dbReference>
<dbReference type="InterPro" id="IPR052898">
    <property type="entry name" value="ACAD10-like"/>
</dbReference>
<dbReference type="PANTHER" id="PTHR47829">
    <property type="entry name" value="HYDROLASE, PUTATIVE (AFU_ORTHOLOGUE AFUA_1G12880)-RELATED"/>
    <property type="match status" value="1"/>
</dbReference>
<sequence>MSTPGINWSRLVAWMASNVPDVGEPTGVSLISGGKSNLTYRIDTRIDTRADTEGRALVLRRPPLGHVLPTAHDMRREWRVISALSGTAVPVPEPVALCVDEDVIGAPFYLMGHVEGQAVRGRQDAELSPEDARALSERLAEILAAIHAVDYEAVGLADFGRPDGYMARQLERWGQQWERSKTRELPEYDRLAARLRDRLPAASRAALVHGDYRLDNTLVRLAPGAAPDIRAVVDWEMSTLGDPIADLGLTLTYWQDPGDDERSALPVAGDITLTPGFLDSRGFAEHYARVSGADLGDLDFYVAFGNYKLAVIVEGIHARFVQGKTVGEGFDEIGAAVPLLVARAHRALDEGL</sequence>
<accession>A0ABQ2QXM1</accession>
<evidence type="ECO:0000313" key="2">
    <source>
        <dbReference type="EMBL" id="GGP99342.1"/>
    </source>
</evidence>
<feature type="domain" description="Aminoglycoside phosphotransferase" evidence="1">
    <location>
        <begin position="28"/>
        <end position="261"/>
    </location>
</feature>
<keyword evidence="3" id="KW-1185">Reference proteome</keyword>
<dbReference type="CDD" id="cd05154">
    <property type="entry name" value="ACAD10_11_N-like"/>
    <property type="match status" value="1"/>
</dbReference>
<gene>
    <name evidence="2" type="ORF">GCM10010140_31710</name>
</gene>
<evidence type="ECO:0000259" key="1">
    <source>
        <dbReference type="Pfam" id="PF01636"/>
    </source>
</evidence>
<dbReference type="PANTHER" id="PTHR47829:SF1">
    <property type="entry name" value="HAD FAMILY PHOSPHATASE"/>
    <property type="match status" value="1"/>
</dbReference>
<dbReference type="RefSeq" id="WP_189247238.1">
    <property type="nucleotide sequence ID" value="NZ_BMQJ01000007.1"/>
</dbReference>